<evidence type="ECO:0000313" key="3">
    <source>
        <dbReference type="Ensembl" id="ENSSFAP00005010050.1"/>
    </source>
</evidence>
<dbReference type="PANTHER" id="PTHR37984:SF15">
    <property type="entry name" value="INTEGRASE CATALYTIC DOMAIN-CONTAINING PROTEIN"/>
    <property type="match status" value="1"/>
</dbReference>
<dbReference type="PANTHER" id="PTHR37984">
    <property type="entry name" value="PROTEIN CBG26694"/>
    <property type="match status" value="1"/>
</dbReference>
<dbReference type="Gene3D" id="1.10.340.70">
    <property type="match status" value="1"/>
</dbReference>
<evidence type="ECO:0000256" key="1">
    <source>
        <dbReference type="ARBA" id="ARBA00039658"/>
    </source>
</evidence>
<dbReference type="Pfam" id="PF17921">
    <property type="entry name" value="Integrase_H2C2"/>
    <property type="match status" value="1"/>
</dbReference>
<dbReference type="GO" id="GO:0015074">
    <property type="term" value="P:DNA integration"/>
    <property type="evidence" value="ECO:0007669"/>
    <property type="project" value="InterPro"/>
</dbReference>
<feature type="domain" description="Integrase catalytic" evidence="2">
    <location>
        <begin position="50"/>
        <end position="207"/>
    </location>
</feature>
<dbReference type="InterPro" id="IPR041588">
    <property type="entry name" value="Integrase_H2C2"/>
</dbReference>
<dbReference type="FunFam" id="3.30.420.10:FF:000269">
    <property type="entry name" value="Uncharacterized protein"/>
    <property type="match status" value="1"/>
</dbReference>
<keyword evidence="4" id="KW-1185">Reference proteome</keyword>
<dbReference type="Gene3D" id="3.30.420.10">
    <property type="entry name" value="Ribonuclease H-like superfamily/Ribonuclease H"/>
    <property type="match status" value="1"/>
</dbReference>
<proteinExistence type="predicted"/>
<dbReference type="InterPro" id="IPR001584">
    <property type="entry name" value="Integrase_cat-core"/>
</dbReference>
<dbReference type="Ensembl" id="ENSSFAT00005010506.1">
    <property type="protein sequence ID" value="ENSSFAP00005010050.1"/>
    <property type="gene ID" value="ENSSFAG00005005717.1"/>
</dbReference>
<evidence type="ECO:0000259" key="2">
    <source>
        <dbReference type="PROSITE" id="PS50994"/>
    </source>
</evidence>
<reference evidence="3" key="1">
    <citation type="submission" date="2025-08" db="UniProtKB">
        <authorList>
            <consortium name="Ensembl"/>
        </authorList>
    </citation>
    <scope>IDENTIFICATION</scope>
</reference>
<evidence type="ECO:0000313" key="4">
    <source>
        <dbReference type="Proteomes" id="UP000472267"/>
    </source>
</evidence>
<reference evidence="3" key="2">
    <citation type="submission" date="2025-09" db="UniProtKB">
        <authorList>
            <consortium name="Ensembl"/>
        </authorList>
    </citation>
    <scope>IDENTIFICATION</scope>
</reference>
<dbReference type="InterPro" id="IPR012337">
    <property type="entry name" value="RNaseH-like_sf"/>
</dbReference>
<sequence length="289" mass="33721">MGFERTLELARARFYWPRMARYIDAKCKTCERCVRRKARVQRASKLVNIKVSGPLELVCIDFLSLEPDSRDTRNILVVTDHFTKYAQAYPTKDQTAKTVASVLWENFISHYGFPRRLHSDQGACFESELVSELCKHAGISKSRTTPYHPRGNPVERFNRTLLDLLGTLEEKKKEEWRKYVRPLVHAYNCTKNDVTGEAPFLLMFGREPRLPIDLCFGIYPQGHNHRAHSQYVRDLKKRLRHAYDLASRNAEKRQLLNKKRWDAKVTALPLEVGDSVLVRNLSLRKKHKI</sequence>
<dbReference type="SUPFAM" id="SSF53098">
    <property type="entry name" value="Ribonuclease H-like"/>
    <property type="match status" value="1"/>
</dbReference>
<name>A0A672FZ08_SALFA</name>
<accession>A0A672FZ08</accession>
<organism evidence="3 4">
    <name type="scientific">Salarias fasciatus</name>
    <name type="common">Jewelled blenny</name>
    <name type="synonym">Blennius fasciatus</name>
    <dbReference type="NCBI Taxonomy" id="181472"/>
    <lineage>
        <taxon>Eukaryota</taxon>
        <taxon>Metazoa</taxon>
        <taxon>Chordata</taxon>
        <taxon>Craniata</taxon>
        <taxon>Vertebrata</taxon>
        <taxon>Euteleostomi</taxon>
        <taxon>Actinopterygii</taxon>
        <taxon>Neopterygii</taxon>
        <taxon>Teleostei</taxon>
        <taxon>Neoteleostei</taxon>
        <taxon>Acanthomorphata</taxon>
        <taxon>Ovalentaria</taxon>
        <taxon>Blenniimorphae</taxon>
        <taxon>Blenniiformes</taxon>
        <taxon>Blennioidei</taxon>
        <taxon>Blenniidae</taxon>
        <taxon>Salariinae</taxon>
        <taxon>Salarias</taxon>
    </lineage>
</organism>
<dbReference type="PROSITE" id="PS50994">
    <property type="entry name" value="INTEGRASE"/>
    <property type="match status" value="1"/>
</dbReference>
<protein>
    <recommendedName>
        <fullName evidence="1">Gypsy retrotransposon integrase-like protein 1</fullName>
    </recommendedName>
</protein>
<dbReference type="InterPro" id="IPR036397">
    <property type="entry name" value="RNaseH_sf"/>
</dbReference>
<dbReference type="GO" id="GO:0003676">
    <property type="term" value="F:nucleic acid binding"/>
    <property type="evidence" value="ECO:0007669"/>
    <property type="project" value="InterPro"/>
</dbReference>
<dbReference type="Proteomes" id="UP000472267">
    <property type="component" value="Unassembled WGS sequence"/>
</dbReference>
<dbReference type="Pfam" id="PF00665">
    <property type="entry name" value="rve"/>
    <property type="match status" value="1"/>
</dbReference>
<dbReference type="AlphaFoldDB" id="A0A672FZ08"/>
<dbReference type="InParanoid" id="A0A672FZ08"/>
<dbReference type="InterPro" id="IPR050951">
    <property type="entry name" value="Retrovirus_Pol_polyprotein"/>
</dbReference>
<dbReference type="OMA" id="MRDICEL"/>